<feature type="compositionally biased region" description="Basic and acidic residues" evidence="1">
    <location>
        <begin position="148"/>
        <end position="163"/>
    </location>
</feature>
<protein>
    <submittedName>
        <fullName evidence="2">Uncharacterized protein</fullName>
    </submittedName>
</protein>
<evidence type="ECO:0000256" key="1">
    <source>
        <dbReference type="SAM" id="MobiDB-lite"/>
    </source>
</evidence>
<dbReference type="EMBL" id="OU503046">
    <property type="protein sequence ID" value="CAI9770813.1"/>
    <property type="molecule type" value="Genomic_DNA"/>
</dbReference>
<evidence type="ECO:0000313" key="3">
    <source>
        <dbReference type="Proteomes" id="UP000834106"/>
    </source>
</evidence>
<name>A0AAD1ZJA0_9LAMI</name>
<reference evidence="2" key="1">
    <citation type="submission" date="2023-05" db="EMBL/GenBank/DDBJ databases">
        <authorList>
            <person name="Huff M."/>
        </authorList>
    </citation>
    <scope>NUCLEOTIDE SEQUENCE</scope>
</reference>
<feature type="compositionally biased region" description="Basic residues" evidence="1">
    <location>
        <begin position="137"/>
        <end position="147"/>
    </location>
</feature>
<sequence length="163" mass="17894">MDDIVDDLQSMSFNSTATDIHRSTSYALKPSIGPAHPPTTSTLPLPLSNLTPPLLNPVTHAGGSIHRFHCMSLSDLCFLHHLGSRNIRSIYLANLKSSSSKEQPKPSLTALFAAKVMDKKKLANKVITASPSSGTSHGRRNWARRRFQPVDREKGDKGRLARI</sequence>
<dbReference type="Proteomes" id="UP000834106">
    <property type="component" value="Chromosome 11"/>
</dbReference>
<dbReference type="AlphaFoldDB" id="A0AAD1ZJA0"/>
<accession>A0AAD1ZJA0</accession>
<keyword evidence="3" id="KW-1185">Reference proteome</keyword>
<organism evidence="2 3">
    <name type="scientific">Fraxinus pennsylvanica</name>
    <dbReference type="NCBI Taxonomy" id="56036"/>
    <lineage>
        <taxon>Eukaryota</taxon>
        <taxon>Viridiplantae</taxon>
        <taxon>Streptophyta</taxon>
        <taxon>Embryophyta</taxon>
        <taxon>Tracheophyta</taxon>
        <taxon>Spermatophyta</taxon>
        <taxon>Magnoliopsida</taxon>
        <taxon>eudicotyledons</taxon>
        <taxon>Gunneridae</taxon>
        <taxon>Pentapetalae</taxon>
        <taxon>asterids</taxon>
        <taxon>lamiids</taxon>
        <taxon>Lamiales</taxon>
        <taxon>Oleaceae</taxon>
        <taxon>Oleeae</taxon>
        <taxon>Fraxinus</taxon>
    </lineage>
</organism>
<feature type="region of interest" description="Disordered" evidence="1">
    <location>
        <begin position="128"/>
        <end position="163"/>
    </location>
</feature>
<proteinExistence type="predicted"/>
<evidence type="ECO:0000313" key="2">
    <source>
        <dbReference type="EMBL" id="CAI9770813.1"/>
    </source>
</evidence>
<gene>
    <name evidence="2" type="ORF">FPE_LOCUS18243</name>
</gene>